<evidence type="ECO:0000313" key="2">
    <source>
        <dbReference type="Proteomes" id="UP000220501"/>
    </source>
</evidence>
<gene>
    <name evidence="1" type="ORF">BB406_05155</name>
</gene>
<accession>A0AAE5NZA9</accession>
<protein>
    <submittedName>
        <fullName evidence="1">Uncharacterized protein</fullName>
    </submittedName>
</protein>
<reference evidence="1 2" key="1">
    <citation type="journal article" date="2017" name="Gut Pathog.">
        <title>Phylogenomics of Colombian Helicobacter pylori isolates.</title>
        <authorList>
            <person name="Gutierrez-Escobar A.J."/>
            <person name="Trujillo E."/>
            <person name="Acevedo O."/>
            <person name="Bravo M.M."/>
        </authorList>
    </citation>
    <scope>NUCLEOTIDE SEQUENCE [LARGE SCALE GENOMIC DNA]</scope>
    <source>
        <strain evidence="1 2">22366</strain>
    </source>
</reference>
<dbReference type="AlphaFoldDB" id="A0AAE5NZA9"/>
<dbReference type="Proteomes" id="UP000220501">
    <property type="component" value="Unassembled WGS sequence"/>
</dbReference>
<organism evidence="1 2">
    <name type="scientific">Helicobacter pylori</name>
    <name type="common">Campylobacter pylori</name>
    <dbReference type="NCBI Taxonomy" id="210"/>
    <lineage>
        <taxon>Bacteria</taxon>
        <taxon>Pseudomonadati</taxon>
        <taxon>Campylobacterota</taxon>
        <taxon>Epsilonproteobacteria</taxon>
        <taxon>Campylobacterales</taxon>
        <taxon>Helicobacteraceae</taxon>
        <taxon>Helicobacter</taxon>
    </lineage>
</organism>
<evidence type="ECO:0000313" key="1">
    <source>
        <dbReference type="EMBL" id="PDX08537.1"/>
    </source>
</evidence>
<sequence>MGQNPYFSQFTKKKKTKSLKFRAKISHKIPFIAYNMKFLCIKEKSNKRRKHENQKISLCPLFLSHGFIIKG</sequence>
<name>A0AAE5NZA9_HELPX</name>
<comment type="caution">
    <text evidence="1">The sequence shown here is derived from an EMBL/GenBank/DDBJ whole genome shotgun (WGS) entry which is preliminary data.</text>
</comment>
<proteinExistence type="predicted"/>
<dbReference type="EMBL" id="MBIN01000041">
    <property type="protein sequence ID" value="PDX08537.1"/>
    <property type="molecule type" value="Genomic_DNA"/>
</dbReference>